<keyword evidence="1" id="KW-0863">Zinc-finger</keyword>
<organism evidence="3">
    <name type="scientific">Culex pipiens</name>
    <name type="common">House mosquito</name>
    <dbReference type="NCBI Taxonomy" id="7175"/>
    <lineage>
        <taxon>Eukaryota</taxon>
        <taxon>Metazoa</taxon>
        <taxon>Ecdysozoa</taxon>
        <taxon>Arthropoda</taxon>
        <taxon>Hexapoda</taxon>
        <taxon>Insecta</taxon>
        <taxon>Pterygota</taxon>
        <taxon>Neoptera</taxon>
        <taxon>Endopterygota</taxon>
        <taxon>Diptera</taxon>
        <taxon>Nematocera</taxon>
        <taxon>Culicoidea</taxon>
        <taxon>Culicidae</taxon>
        <taxon>Culicinae</taxon>
        <taxon>Culicini</taxon>
        <taxon>Culex</taxon>
        <taxon>Culex</taxon>
    </lineage>
</organism>
<dbReference type="GO" id="GO:0005778">
    <property type="term" value="C:peroxisomal membrane"/>
    <property type="evidence" value="ECO:0007669"/>
    <property type="project" value="TreeGrafter"/>
</dbReference>
<dbReference type="Gene3D" id="3.30.160.60">
    <property type="entry name" value="Classic Zinc Finger"/>
    <property type="match status" value="1"/>
</dbReference>
<protein>
    <submittedName>
        <fullName evidence="3">(northern house mosquito) hypothetical protein</fullName>
    </submittedName>
</protein>
<sequence>MEPIKQRALLPAPPSSCQQHPEHPLDLFCVTCDAKICAECLTQSPTHRRHMIDSLRVIQDESTQRMESVAGTFRALALANDENSRMLQSVRSFESDLLGQIGRLVLNAQEYVAGIHQKVAQQEVGWKSYLEKHAAEMVPGGLVEGCCGPPSLAVVKKEDCPKEKQRPIIPVIDMRQSAVNLKSDALCNVVISYEYGITWNMQFTPQQDSHCELTISCRTAEECPQFEGNFQLRLDVIRPEDQSVFTIRKSLKGLTMRRFFVIPTPTMIDTTELENKGFLTKEGKMTVRVGIGPEDAQTERHCLLTEQKLLQQRIDALQDQLKRSNFTIGTLSIADYFAETDGQFHSKPVLTPNGSRWTLRLKLNQGGNNSNRTHVGVQIVKCGPNSTKHEFFVELVHGTRAGISLRLAGSGLVDAVEEPRFIEKKRLEEEFLVDGKRLEMGFGVREWVED</sequence>
<keyword evidence="1" id="KW-0862">Zinc</keyword>
<evidence type="ECO:0000313" key="3">
    <source>
        <dbReference type="EMBL" id="CAG6447955.1"/>
    </source>
</evidence>
<dbReference type="SUPFAM" id="SSF57845">
    <property type="entry name" value="B-box zinc-binding domain"/>
    <property type="match status" value="1"/>
</dbReference>
<evidence type="ECO:0000256" key="1">
    <source>
        <dbReference type="PROSITE-ProRule" id="PRU00024"/>
    </source>
</evidence>
<dbReference type="PROSITE" id="PS50119">
    <property type="entry name" value="ZF_BBOX"/>
    <property type="match status" value="1"/>
</dbReference>
<dbReference type="GO" id="GO:0016235">
    <property type="term" value="C:aggresome"/>
    <property type="evidence" value="ECO:0007669"/>
    <property type="project" value="TreeGrafter"/>
</dbReference>
<dbReference type="Pfam" id="PF00643">
    <property type="entry name" value="zf-B_box"/>
    <property type="match status" value="1"/>
</dbReference>
<feature type="domain" description="B box-type" evidence="2">
    <location>
        <begin position="12"/>
        <end position="55"/>
    </location>
</feature>
<dbReference type="AlphaFoldDB" id="A0A8D8A245"/>
<evidence type="ECO:0000259" key="2">
    <source>
        <dbReference type="PROSITE" id="PS50119"/>
    </source>
</evidence>
<accession>A0A8D8A245</accession>
<dbReference type="GO" id="GO:0070842">
    <property type="term" value="P:aggresome assembly"/>
    <property type="evidence" value="ECO:0007669"/>
    <property type="project" value="TreeGrafter"/>
</dbReference>
<dbReference type="GO" id="GO:0061630">
    <property type="term" value="F:ubiquitin protein ligase activity"/>
    <property type="evidence" value="ECO:0007669"/>
    <property type="project" value="TreeGrafter"/>
</dbReference>
<dbReference type="GO" id="GO:0008270">
    <property type="term" value="F:zinc ion binding"/>
    <property type="evidence" value="ECO:0007669"/>
    <property type="project" value="UniProtKB-KW"/>
</dbReference>
<reference evidence="3" key="1">
    <citation type="submission" date="2021-05" db="EMBL/GenBank/DDBJ databases">
        <authorList>
            <person name="Alioto T."/>
            <person name="Alioto T."/>
            <person name="Gomez Garrido J."/>
        </authorList>
    </citation>
    <scope>NUCLEOTIDE SEQUENCE</scope>
</reference>
<dbReference type="PANTHER" id="PTHR36754">
    <property type="entry name" value="E3 UBIQUITIN-PROTEIN LIGASE TRIM37"/>
    <property type="match status" value="1"/>
</dbReference>
<dbReference type="SMART" id="SM00336">
    <property type="entry name" value="BBOX"/>
    <property type="match status" value="1"/>
</dbReference>
<dbReference type="CDD" id="cd19756">
    <property type="entry name" value="Bbox2"/>
    <property type="match status" value="1"/>
</dbReference>
<proteinExistence type="predicted"/>
<name>A0A8D8A245_CULPI</name>
<dbReference type="PANTHER" id="PTHR36754:SF2">
    <property type="entry name" value="E3 UBIQUITIN-PROTEIN LIGASE TRIM37"/>
    <property type="match status" value="1"/>
</dbReference>
<dbReference type="GO" id="GO:0006513">
    <property type="term" value="P:protein monoubiquitination"/>
    <property type="evidence" value="ECO:0007669"/>
    <property type="project" value="TreeGrafter"/>
</dbReference>
<dbReference type="EMBL" id="HBUE01010207">
    <property type="protein sequence ID" value="CAG6447955.1"/>
    <property type="molecule type" value="Transcribed_RNA"/>
</dbReference>
<dbReference type="GO" id="GO:0051865">
    <property type="term" value="P:protein autoubiquitination"/>
    <property type="evidence" value="ECO:0007669"/>
    <property type="project" value="TreeGrafter"/>
</dbReference>
<keyword evidence="1" id="KW-0479">Metal-binding</keyword>
<dbReference type="GO" id="GO:0005164">
    <property type="term" value="F:tumor necrosis factor receptor binding"/>
    <property type="evidence" value="ECO:0007669"/>
    <property type="project" value="TreeGrafter"/>
</dbReference>
<dbReference type="InterPro" id="IPR053003">
    <property type="entry name" value="TRIM_RBCC_E3_ubiq-ligases"/>
</dbReference>
<dbReference type="GO" id="GO:0031625">
    <property type="term" value="F:ubiquitin protein ligase binding"/>
    <property type="evidence" value="ECO:0007669"/>
    <property type="project" value="TreeGrafter"/>
</dbReference>
<dbReference type="InterPro" id="IPR000315">
    <property type="entry name" value="Znf_B-box"/>
</dbReference>